<dbReference type="RefSeq" id="WP_014585611.1">
    <property type="nucleotide sequence ID" value="NC_017527.1"/>
</dbReference>
<evidence type="ECO:0000256" key="2">
    <source>
        <dbReference type="ARBA" id="ARBA00022603"/>
    </source>
</evidence>
<feature type="binding site" evidence="8">
    <location>
        <position position="52"/>
    </location>
    <ligand>
        <name>S-adenosyl-L-methionine</name>
        <dbReference type="ChEBI" id="CHEBI:59789"/>
    </ligand>
</feature>
<feature type="binding site" evidence="8">
    <location>
        <position position="228"/>
    </location>
    <ligand>
        <name>Zn(2+)</name>
        <dbReference type="ChEBI" id="CHEBI:29105"/>
    </ligand>
</feature>
<dbReference type="InterPro" id="IPR042296">
    <property type="entry name" value="tRNA_met_Trm1_C"/>
</dbReference>
<evidence type="ECO:0000256" key="3">
    <source>
        <dbReference type="ARBA" id="ARBA00022679"/>
    </source>
</evidence>
<evidence type="ECO:0000256" key="4">
    <source>
        <dbReference type="ARBA" id="ARBA00022691"/>
    </source>
</evidence>
<dbReference type="Gene3D" id="3.40.50.150">
    <property type="entry name" value="Vaccinia Virus protein VP39"/>
    <property type="match status" value="1"/>
</dbReference>
<dbReference type="Proteomes" id="UP000005877">
    <property type="component" value="Chromosome"/>
</dbReference>
<keyword evidence="8" id="KW-0479">Metal-binding</keyword>
<feature type="binding site" evidence="8">
    <location>
        <position position="248"/>
    </location>
    <ligand>
        <name>Zn(2+)</name>
        <dbReference type="ChEBI" id="CHEBI:29105"/>
    </ligand>
</feature>
<proteinExistence type="inferred from homology"/>
<dbReference type="InterPro" id="IPR029063">
    <property type="entry name" value="SAM-dependent_MTases_sf"/>
</dbReference>
<dbReference type="GO" id="GO:0002940">
    <property type="term" value="P:tRNA N2-guanine methylation"/>
    <property type="evidence" value="ECO:0007669"/>
    <property type="project" value="TreeGrafter"/>
</dbReference>
<dbReference type="Gene3D" id="3.30.56.70">
    <property type="entry name" value="N2,N2-dimethylguanosine tRNA methyltransferase, C-terminal domain"/>
    <property type="match status" value="1"/>
</dbReference>
<accession>G7WJY1</accession>
<dbReference type="InterPro" id="IPR002905">
    <property type="entry name" value="Trm1"/>
</dbReference>
<evidence type="ECO:0000256" key="7">
    <source>
        <dbReference type="ARBA" id="ARBA00039099"/>
    </source>
</evidence>
<dbReference type="AlphaFoldDB" id="G7WJY1"/>
<keyword evidence="4 8" id="KW-0949">S-adenosyl-L-methionine</keyword>
<keyword evidence="6 8" id="KW-0694">RNA-binding</keyword>
<dbReference type="GO" id="GO:0000049">
    <property type="term" value="F:tRNA binding"/>
    <property type="evidence" value="ECO:0007669"/>
    <property type="project" value="UniProtKB-UniRule"/>
</dbReference>
<gene>
    <name evidence="8" type="primary">trm1</name>
    <name evidence="10" type="ordered locus">Mhar_0029</name>
</gene>
<feature type="binding site" evidence="8">
    <location>
        <position position="225"/>
    </location>
    <ligand>
        <name>Zn(2+)</name>
        <dbReference type="ChEBI" id="CHEBI:29105"/>
    </ligand>
</feature>
<dbReference type="HOGENOM" id="CLU_010862_5_1_2"/>
<dbReference type="NCBIfam" id="TIGR00308">
    <property type="entry name" value="TRM1"/>
    <property type="match status" value="1"/>
</dbReference>
<reference evidence="10 11" key="1">
    <citation type="journal article" date="2012" name="PLoS ONE">
        <title>The genome characteristics and predicted function of methyl-group oxidation pathway in the obligate aceticlastic methanogens, Methanosaeta spp.</title>
        <authorList>
            <person name="Zhu J."/>
            <person name="Zheng H."/>
            <person name="Ai G."/>
            <person name="Zhang G."/>
            <person name="Liu D."/>
            <person name="Liu X."/>
            <person name="Dong X."/>
        </authorList>
    </citation>
    <scope>NUCLEOTIDE SEQUENCE [LARGE SCALE GENOMIC DNA]</scope>
    <source>
        <strain evidence="10 11">6Ac</strain>
    </source>
</reference>
<sequence length="374" mass="39617">MAEMVVEGAVTLNVEGAFYNPRMRLNRDLGVAMVRALGISDYLDALAASGARGLRVAKEAGAAAVALNDVSPRAVALIRENARLNGLVGCEVLSSNANVLLHQRRFEAVDLDPFGSPAPFLAAAARSALDYLFITATDTAPLCGAHLKSGIRKYMAVPVKAEHHREMGARILLGAAARELARVDKGVRPLLTHATDHYVRVYLGIAKGAKSADRALESMGYLEQCRSCGLWRTVSGVGCPSSGKCSFCGGRAEVAGPLWLGPIQDPGVIGRALAAMEGSAARSDRGVRLLQACADEIDLPMYYDHHRLCRRFKATPGTASDLVEELRSLGWSASRTHFSGVGVKTDAPIEVLREVLTAPPPRSGARGGSSSHGP</sequence>
<dbReference type="HAMAP" id="MF_00290">
    <property type="entry name" value="tRNA_dimethyltr_TRM1"/>
    <property type="match status" value="1"/>
</dbReference>
<dbReference type="PANTHER" id="PTHR10631:SF3">
    <property type="entry name" value="TRNA (GUANINE(26)-N(2))-DIMETHYLTRANSFERASE"/>
    <property type="match status" value="1"/>
</dbReference>
<feature type="binding site" evidence="8">
    <location>
        <position position="27"/>
    </location>
    <ligand>
        <name>S-adenosyl-L-methionine</name>
        <dbReference type="ChEBI" id="CHEBI:59789"/>
    </ligand>
</feature>
<keyword evidence="3 8" id="KW-0808">Transferase</keyword>
<keyword evidence="11" id="KW-1185">Reference proteome</keyword>
<comment type="similarity">
    <text evidence="8 9">Belongs to the class I-like SAM-binding methyltransferase superfamily. Trm1 family.</text>
</comment>
<dbReference type="PANTHER" id="PTHR10631">
    <property type="entry name" value="N 2 ,N 2 -DIMETHYLGUANOSINE TRNA METHYLTRANSFERASE"/>
    <property type="match status" value="1"/>
</dbReference>
<dbReference type="SUPFAM" id="SSF53335">
    <property type="entry name" value="S-adenosyl-L-methionine-dependent methyltransferases"/>
    <property type="match status" value="1"/>
</dbReference>
<evidence type="ECO:0000256" key="6">
    <source>
        <dbReference type="ARBA" id="ARBA00022884"/>
    </source>
</evidence>
<feature type="binding site" evidence="8">
    <location>
        <position position="97"/>
    </location>
    <ligand>
        <name>S-adenosyl-L-methionine</name>
        <dbReference type="ChEBI" id="CHEBI:59789"/>
    </ligand>
</feature>
<protein>
    <recommendedName>
        <fullName evidence="7 8">tRNA (guanine(26)-N(2))-dimethyltransferase</fullName>
        <ecNumber evidence="7 8">2.1.1.216</ecNumber>
    </recommendedName>
    <alternativeName>
        <fullName evidence="8">tRNA 2,2-dimethylguanosine-26 methyltransferase</fullName>
    </alternativeName>
    <alternativeName>
        <fullName evidence="8">tRNA(guanine-26,N(2)-N(2)) methyltransferase</fullName>
    </alternativeName>
    <alternativeName>
        <fullName evidence="8">tRNA(m(2,2)G26)dimethyltransferase</fullName>
    </alternativeName>
</protein>
<keyword evidence="2 8" id="KW-0489">Methyltransferase</keyword>
<feature type="binding site" evidence="8">
    <location>
        <position position="239"/>
    </location>
    <ligand>
        <name>Zn(2+)</name>
        <dbReference type="ChEBI" id="CHEBI:29105"/>
    </ligand>
</feature>
<comment type="catalytic activity">
    <reaction evidence="8">
        <text>guanosine(26) in tRNA + 2 S-adenosyl-L-methionine = N(2)-dimethylguanosine(26) in tRNA + 2 S-adenosyl-L-homocysteine + 2 H(+)</text>
        <dbReference type="Rhea" id="RHEA:43140"/>
        <dbReference type="Rhea" id="RHEA-COMP:10359"/>
        <dbReference type="Rhea" id="RHEA-COMP:10360"/>
        <dbReference type="ChEBI" id="CHEBI:15378"/>
        <dbReference type="ChEBI" id="CHEBI:57856"/>
        <dbReference type="ChEBI" id="CHEBI:59789"/>
        <dbReference type="ChEBI" id="CHEBI:74269"/>
        <dbReference type="ChEBI" id="CHEBI:74513"/>
        <dbReference type="EC" id="2.1.1.216"/>
    </reaction>
</comment>
<evidence type="ECO:0000313" key="11">
    <source>
        <dbReference type="Proteomes" id="UP000005877"/>
    </source>
</evidence>
<comment type="caution">
    <text evidence="8">Lacks conserved residue(s) required for the propagation of feature annotation.</text>
</comment>
<dbReference type="InterPro" id="IPR022923">
    <property type="entry name" value="TRM1_arc_bac"/>
</dbReference>
<keyword evidence="8" id="KW-0862">Zinc</keyword>
<organism evidence="10 11">
    <name type="scientific">Methanothrix harundinacea (strain 6Ac)</name>
    <name type="common">Methanosaeta harundinacea</name>
    <dbReference type="NCBI Taxonomy" id="1110509"/>
    <lineage>
        <taxon>Archaea</taxon>
        <taxon>Methanobacteriati</taxon>
        <taxon>Methanobacteriota</taxon>
        <taxon>Stenosarchaea group</taxon>
        <taxon>Methanomicrobia</taxon>
        <taxon>Methanotrichales</taxon>
        <taxon>Methanotrichaceae</taxon>
        <taxon>Methanothrix</taxon>
    </lineage>
</organism>
<dbReference type="GeneID" id="12509198"/>
<evidence type="ECO:0000313" key="10">
    <source>
        <dbReference type="EMBL" id="AET63422.1"/>
    </source>
</evidence>
<dbReference type="EMBL" id="CP003117">
    <property type="protein sequence ID" value="AET63422.1"/>
    <property type="molecule type" value="Genomic_DNA"/>
</dbReference>
<comment type="function">
    <text evidence="8">Dimethylates a single guanine residue at position 26 of a number of tRNAs using S-adenosyl-L-methionine as donor of the methyl groups.</text>
</comment>
<dbReference type="EC" id="2.1.1.216" evidence="7 8"/>
<dbReference type="PATRIC" id="fig|1110509.7.peg.30"/>
<dbReference type="PROSITE" id="PS51626">
    <property type="entry name" value="SAM_MT_TRM1"/>
    <property type="match status" value="1"/>
</dbReference>
<evidence type="ECO:0000256" key="9">
    <source>
        <dbReference type="PROSITE-ProRule" id="PRU00958"/>
    </source>
</evidence>
<evidence type="ECO:0000256" key="1">
    <source>
        <dbReference type="ARBA" id="ARBA00022555"/>
    </source>
</evidence>
<dbReference type="GO" id="GO:0160104">
    <property type="term" value="F:tRNA (guanine(26)-N2)-dimethyltransferase activity"/>
    <property type="evidence" value="ECO:0007669"/>
    <property type="project" value="UniProtKB-UniRule"/>
</dbReference>
<keyword evidence="5 8" id="KW-0819">tRNA processing</keyword>
<dbReference type="Pfam" id="PF02005">
    <property type="entry name" value="TRM"/>
    <property type="match status" value="1"/>
</dbReference>
<name>G7WJY1_METH6</name>
<dbReference type="GO" id="GO:0046872">
    <property type="term" value="F:metal ion binding"/>
    <property type="evidence" value="ECO:0007669"/>
    <property type="project" value="UniProtKB-KW"/>
</dbReference>
<dbReference type="STRING" id="1110509.Mhar_0029"/>
<keyword evidence="1 8" id="KW-0820">tRNA-binding</keyword>
<feature type="binding site" evidence="8">
    <location>
        <position position="69"/>
    </location>
    <ligand>
        <name>S-adenosyl-L-methionine</name>
        <dbReference type="ChEBI" id="CHEBI:59789"/>
    </ligand>
</feature>
<evidence type="ECO:0000256" key="8">
    <source>
        <dbReference type="HAMAP-Rule" id="MF_00290"/>
    </source>
</evidence>
<evidence type="ECO:0000256" key="5">
    <source>
        <dbReference type="ARBA" id="ARBA00022694"/>
    </source>
</evidence>
<dbReference type="KEGG" id="mhi:Mhar_0029"/>